<feature type="compositionally biased region" description="Basic and acidic residues" evidence="1">
    <location>
        <begin position="554"/>
        <end position="569"/>
    </location>
</feature>
<name>A0AAN8I2C7_9EURO</name>
<reference evidence="3 4" key="1">
    <citation type="submission" date="2022-12" db="EMBL/GenBank/DDBJ databases">
        <title>Genomic features and morphological characterization of a novel Knufia sp. strain isolated from spacecraft assembly facility.</title>
        <authorList>
            <person name="Teixeira M."/>
            <person name="Chander A.M."/>
            <person name="Stajich J.E."/>
            <person name="Venkateswaran K."/>
        </authorList>
    </citation>
    <scope>NUCLEOTIDE SEQUENCE [LARGE SCALE GENOMIC DNA]</scope>
    <source>
        <strain evidence="3 4">FJI-L2-BK-P2</strain>
    </source>
</reference>
<dbReference type="Pfam" id="PF26013">
    <property type="entry name" value="DUF8004"/>
    <property type="match status" value="1"/>
</dbReference>
<organism evidence="3 4">
    <name type="scientific">Knufia fluminis</name>
    <dbReference type="NCBI Taxonomy" id="191047"/>
    <lineage>
        <taxon>Eukaryota</taxon>
        <taxon>Fungi</taxon>
        <taxon>Dikarya</taxon>
        <taxon>Ascomycota</taxon>
        <taxon>Pezizomycotina</taxon>
        <taxon>Eurotiomycetes</taxon>
        <taxon>Chaetothyriomycetidae</taxon>
        <taxon>Chaetothyriales</taxon>
        <taxon>Trichomeriaceae</taxon>
        <taxon>Knufia</taxon>
    </lineage>
</organism>
<dbReference type="PANTHER" id="PTHR39601">
    <property type="entry name" value="CHORIOGENIN HMINOR"/>
    <property type="match status" value="1"/>
</dbReference>
<comment type="caution">
    <text evidence="3">The sequence shown here is derived from an EMBL/GenBank/DDBJ whole genome shotgun (WGS) entry which is preliminary data.</text>
</comment>
<sequence>MTSRRPDAVKAGRITSIYSKQGSSKRLHGRITKEDIRSAGLRRWNGRSRITTDWFNLYQEPELCFPSGDLLVYLRQPGQSSRGPSFRVHTRVLRERGLETLLERCVTRPSLHASRECLLSSCPGCGKHTSASELYIPAPITSSVDAVFDHHITTRNFFAWLYDLPLAGRTLGVSLVALKERIDQYRDACDPILNKREIIAYAESQKYLDFRECVDHALAALLLAEQLRQGDMWIDAFAHAVGMSHRDINSSLEYATLNKATQSLILESRLEMDVRLARASMSIETFFGDDLSGNFLGLSQAARDHFDRFRSFLHGFYIEKYGFWPPAGFSSEASKHSIYGALYSDFRNLYHHLVDPDSSADAGDYLSSAGGICTLQNIQAFDSKHGFDTLPHPLPQLPQAPTPTVRTPTLSRRRSWNPVAQKRIERADRKTARIQALIKASDRDVQIMNCPLVRRFSEFESNSIADDLEHVSWTDGRKVRWILVYAILQTLISIVAAPKHVRNTEGLSYSLCCHVPTKMPWVPQVPPKDKAQPTHKELVPDIDYLHGNTSTGRLDTRLGRSTSSKERRQTMPARSNSILSMRSPSIPRVPSLRRLLSRRQSAAVSDEPPVPPVPSQPHCEILVHGYGNGLNEVELNGQKTMTLPSPEQMSRRSSLVPNVFPVGDLFQKRPELRMPHDGDEDVPDLSPTSSSSVSRETSNASSGSTKTKSTDTEDDIPTPVDNKDMTHLVDILKASAIDSKSDKSHIYHEIDGLPGSIHINTKTWDEILGQ</sequence>
<dbReference type="AlphaFoldDB" id="A0AAN8I2C7"/>
<gene>
    <name evidence="3" type="ORF">OHC33_008089</name>
</gene>
<evidence type="ECO:0000256" key="1">
    <source>
        <dbReference type="SAM" id="MobiDB-lite"/>
    </source>
</evidence>
<feature type="region of interest" description="Disordered" evidence="1">
    <location>
        <begin position="392"/>
        <end position="412"/>
    </location>
</feature>
<feature type="compositionally biased region" description="Pro residues" evidence="1">
    <location>
        <begin position="392"/>
        <end position="401"/>
    </location>
</feature>
<feature type="compositionally biased region" description="Low complexity" evidence="1">
    <location>
        <begin position="686"/>
        <end position="707"/>
    </location>
</feature>
<proteinExistence type="predicted"/>
<evidence type="ECO:0000313" key="3">
    <source>
        <dbReference type="EMBL" id="KAK5951017.1"/>
    </source>
</evidence>
<dbReference type="InterPro" id="IPR058317">
    <property type="entry name" value="DUF8004"/>
</dbReference>
<accession>A0AAN8I2C7</accession>
<dbReference type="Proteomes" id="UP001316803">
    <property type="component" value="Unassembled WGS sequence"/>
</dbReference>
<keyword evidence="4" id="KW-1185">Reference proteome</keyword>
<evidence type="ECO:0000259" key="2">
    <source>
        <dbReference type="Pfam" id="PF26013"/>
    </source>
</evidence>
<evidence type="ECO:0000313" key="4">
    <source>
        <dbReference type="Proteomes" id="UP001316803"/>
    </source>
</evidence>
<feature type="domain" description="DUF8004" evidence="2">
    <location>
        <begin position="197"/>
        <end position="286"/>
    </location>
</feature>
<feature type="region of interest" description="Disordered" evidence="1">
    <location>
        <begin position="671"/>
        <end position="722"/>
    </location>
</feature>
<feature type="region of interest" description="Disordered" evidence="1">
    <location>
        <begin position="543"/>
        <end position="584"/>
    </location>
</feature>
<protein>
    <recommendedName>
        <fullName evidence="2">DUF8004 domain-containing protein</fullName>
    </recommendedName>
</protein>
<dbReference type="PANTHER" id="PTHR39601:SF1">
    <property type="entry name" value="CHORIOGENIN HMINOR"/>
    <property type="match status" value="1"/>
</dbReference>
<dbReference type="EMBL" id="JAKLMC020000023">
    <property type="protein sequence ID" value="KAK5951017.1"/>
    <property type="molecule type" value="Genomic_DNA"/>
</dbReference>